<gene>
    <name evidence="1" type="ORF">D1B33_02040</name>
</gene>
<dbReference type="EMBL" id="QWEI01000001">
    <property type="protein sequence ID" value="RHW39653.1"/>
    <property type="molecule type" value="Genomic_DNA"/>
</dbReference>
<accession>A0A396SD97</accession>
<dbReference type="AlphaFoldDB" id="A0A396SD97"/>
<proteinExistence type="predicted"/>
<name>A0A396SD97_9BACL</name>
<dbReference type="Proteomes" id="UP000265692">
    <property type="component" value="Unassembled WGS sequence"/>
</dbReference>
<reference evidence="1 2" key="1">
    <citation type="submission" date="2018-08" db="EMBL/GenBank/DDBJ databases">
        <title>Lysinibacillus sp. YLB-03 draft genome sequence.</title>
        <authorList>
            <person name="Yu L."/>
        </authorList>
    </citation>
    <scope>NUCLEOTIDE SEQUENCE [LARGE SCALE GENOMIC DNA]</scope>
    <source>
        <strain evidence="1 2">YLB-03</strain>
    </source>
</reference>
<keyword evidence="2" id="KW-1185">Reference proteome</keyword>
<evidence type="ECO:0000313" key="1">
    <source>
        <dbReference type="EMBL" id="RHW39653.1"/>
    </source>
</evidence>
<organism evidence="1 2">
    <name type="scientific">Ureibacillus yapensis</name>
    <dbReference type="NCBI Taxonomy" id="2304605"/>
    <lineage>
        <taxon>Bacteria</taxon>
        <taxon>Bacillati</taxon>
        <taxon>Bacillota</taxon>
        <taxon>Bacilli</taxon>
        <taxon>Bacillales</taxon>
        <taxon>Caryophanaceae</taxon>
        <taxon>Ureibacillus</taxon>
    </lineage>
</organism>
<evidence type="ECO:0000313" key="2">
    <source>
        <dbReference type="Proteomes" id="UP000265692"/>
    </source>
</evidence>
<sequence>MPALCESPNDKNLFLQLPNDNENIGIPKTLGVVFLMGGFDLFRIAFVTNSPYYGWSERKKINAK</sequence>
<comment type="caution">
    <text evidence="1">The sequence shown here is derived from an EMBL/GenBank/DDBJ whole genome shotgun (WGS) entry which is preliminary data.</text>
</comment>
<protein>
    <submittedName>
        <fullName evidence="1">Uncharacterized protein</fullName>
    </submittedName>
</protein>